<name>A0ABX6T9N1_9SPHN</name>
<proteinExistence type="predicted"/>
<evidence type="ECO:0000259" key="1">
    <source>
        <dbReference type="Pfam" id="PF03625"/>
    </source>
</evidence>
<dbReference type="SUPFAM" id="SSF103247">
    <property type="entry name" value="TT1751-like"/>
    <property type="match status" value="1"/>
</dbReference>
<dbReference type="RefSeq" id="WP_187708384.1">
    <property type="nucleotide sequence ID" value="NZ_CP060782.1"/>
</dbReference>
<dbReference type="PANTHER" id="PTHR38342:SF1">
    <property type="entry name" value="SLR5037 PROTEIN"/>
    <property type="match status" value="1"/>
</dbReference>
<dbReference type="InterPro" id="IPR035923">
    <property type="entry name" value="TT1751-like_sf"/>
</dbReference>
<dbReference type="InterPro" id="IPR016796">
    <property type="entry name" value="UCP021774"/>
</dbReference>
<dbReference type="PIRSF" id="PIRSF021774">
    <property type="entry name" value="UCP021774"/>
    <property type="match status" value="1"/>
</dbReference>
<gene>
    <name evidence="2" type="ORF">H9L14_12665</name>
</gene>
<accession>A0ABX6T9N1</accession>
<protein>
    <submittedName>
        <fullName evidence="2">DUF302 domain-containing protein</fullName>
    </submittedName>
</protein>
<sequence length="135" mass="14424">MSYYIAATLPVPFERGIELAEAALKEQGFGIISRIDMKEALKTKIGVDFRPYTILGACNPTLAHEALKLEDKVGTMLPCNVVVQAKGEGSTEIAAIDPVASMQAIENPALKDAAAEVRERLRVVIGQLEKSGVAA</sequence>
<dbReference type="EMBL" id="CP060782">
    <property type="protein sequence ID" value="QNP45428.1"/>
    <property type="molecule type" value="Genomic_DNA"/>
</dbReference>
<dbReference type="InterPro" id="IPR005180">
    <property type="entry name" value="DUF302"/>
</dbReference>
<feature type="domain" description="DUF302" evidence="1">
    <location>
        <begin position="35"/>
        <end position="98"/>
    </location>
</feature>
<reference evidence="2 3" key="1">
    <citation type="submission" date="2020-08" db="EMBL/GenBank/DDBJ databases">
        <title>Genome sequence of Sphingomonas sediminicola KACC 15039T.</title>
        <authorList>
            <person name="Hyun D.-W."/>
            <person name="Bae J.-W."/>
        </authorList>
    </citation>
    <scope>NUCLEOTIDE SEQUENCE [LARGE SCALE GENOMIC DNA]</scope>
    <source>
        <strain evidence="2 3">KACC 15039</strain>
    </source>
</reference>
<organism evidence="2 3">
    <name type="scientific">Sphingomonas sediminicola</name>
    <dbReference type="NCBI Taxonomy" id="386874"/>
    <lineage>
        <taxon>Bacteria</taxon>
        <taxon>Pseudomonadati</taxon>
        <taxon>Pseudomonadota</taxon>
        <taxon>Alphaproteobacteria</taxon>
        <taxon>Sphingomonadales</taxon>
        <taxon>Sphingomonadaceae</taxon>
        <taxon>Sphingomonas</taxon>
    </lineage>
</organism>
<evidence type="ECO:0000313" key="3">
    <source>
        <dbReference type="Proteomes" id="UP000516105"/>
    </source>
</evidence>
<dbReference type="CDD" id="cd14797">
    <property type="entry name" value="DUF302"/>
    <property type="match status" value="1"/>
</dbReference>
<evidence type="ECO:0000313" key="2">
    <source>
        <dbReference type="EMBL" id="QNP45428.1"/>
    </source>
</evidence>
<dbReference type="PANTHER" id="PTHR38342">
    <property type="entry name" value="SLR5037 PROTEIN"/>
    <property type="match status" value="1"/>
</dbReference>
<dbReference type="Gene3D" id="3.30.310.70">
    <property type="entry name" value="TT1751-like domain"/>
    <property type="match status" value="1"/>
</dbReference>
<dbReference type="Pfam" id="PF03625">
    <property type="entry name" value="DUF302"/>
    <property type="match status" value="1"/>
</dbReference>
<keyword evidence="3" id="KW-1185">Reference proteome</keyword>
<dbReference type="Proteomes" id="UP000516105">
    <property type="component" value="Chromosome"/>
</dbReference>